<dbReference type="EMBL" id="KZ819846">
    <property type="protein sequence ID" value="PWN51407.1"/>
    <property type="molecule type" value="Genomic_DNA"/>
</dbReference>
<sequence length="153" mass="17639">MTCRKWGPEVTLSPRFFNFFNSPTLSEGRGKEKPVRQNLRSTAIRFGVGCHGHSKSLISHRFPFLERKGLKLIQEGCWQVIRGGGGFKFLLRPIRFKSHFSFLIHWDELDRRSRGSPRVSLCSGGRRRKGGKRERERERKDVGGWGAADEVRV</sequence>
<reference evidence="1 2" key="1">
    <citation type="journal article" date="2018" name="Mol. Biol. Evol.">
        <title>Broad Genomic Sampling Reveals a Smut Pathogenic Ancestry of the Fungal Clade Ustilaginomycotina.</title>
        <authorList>
            <person name="Kijpornyongpan T."/>
            <person name="Mondo S.J."/>
            <person name="Barry K."/>
            <person name="Sandor L."/>
            <person name="Lee J."/>
            <person name="Lipzen A."/>
            <person name="Pangilinan J."/>
            <person name="LaButti K."/>
            <person name="Hainaut M."/>
            <person name="Henrissat B."/>
            <person name="Grigoriev I.V."/>
            <person name="Spatafora J.W."/>
            <person name="Aime M.C."/>
        </authorList>
    </citation>
    <scope>NUCLEOTIDE SEQUENCE [LARGE SCALE GENOMIC DNA]</scope>
    <source>
        <strain evidence="1 2">SA 807</strain>
    </source>
</reference>
<organism evidence="1 2">
    <name type="scientific">Violaceomyces palustris</name>
    <dbReference type="NCBI Taxonomy" id="1673888"/>
    <lineage>
        <taxon>Eukaryota</taxon>
        <taxon>Fungi</taxon>
        <taxon>Dikarya</taxon>
        <taxon>Basidiomycota</taxon>
        <taxon>Ustilaginomycotina</taxon>
        <taxon>Ustilaginomycetes</taxon>
        <taxon>Violaceomycetales</taxon>
        <taxon>Violaceomycetaceae</taxon>
        <taxon>Violaceomyces</taxon>
    </lineage>
</organism>
<name>A0ACD0P016_9BASI</name>
<evidence type="ECO:0000313" key="1">
    <source>
        <dbReference type="EMBL" id="PWN51407.1"/>
    </source>
</evidence>
<accession>A0ACD0P016</accession>
<protein>
    <submittedName>
        <fullName evidence="1">Uncharacterized protein</fullName>
    </submittedName>
</protein>
<keyword evidence="2" id="KW-1185">Reference proteome</keyword>
<proteinExistence type="predicted"/>
<gene>
    <name evidence="1" type="ORF">IE53DRAFT_51909</name>
</gene>
<dbReference type="Proteomes" id="UP000245626">
    <property type="component" value="Unassembled WGS sequence"/>
</dbReference>
<evidence type="ECO:0000313" key="2">
    <source>
        <dbReference type="Proteomes" id="UP000245626"/>
    </source>
</evidence>